<name>A0A059BSH8_EUCGR</name>
<feature type="region of interest" description="Disordered" evidence="6">
    <location>
        <begin position="1"/>
        <end position="28"/>
    </location>
</feature>
<dbReference type="Gramene" id="KCW68610">
    <property type="protein sequence ID" value="KCW68610"/>
    <property type="gene ID" value="EUGRSUZ_F02220"/>
</dbReference>
<feature type="compositionally biased region" description="Gly residues" evidence="6">
    <location>
        <begin position="1"/>
        <end position="11"/>
    </location>
</feature>
<feature type="compositionally biased region" description="Basic and acidic residues" evidence="6">
    <location>
        <begin position="217"/>
        <end position="251"/>
    </location>
</feature>
<dbReference type="eggNOG" id="ENOG502QRH8">
    <property type="taxonomic scope" value="Eukaryota"/>
</dbReference>
<reference evidence="8" key="1">
    <citation type="submission" date="2013-07" db="EMBL/GenBank/DDBJ databases">
        <title>The genome of Eucalyptus grandis.</title>
        <authorList>
            <person name="Schmutz J."/>
            <person name="Hayes R."/>
            <person name="Myburg A."/>
            <person name="Tuskan G."/>
            <person name="Grattapaglia D."/>
            <person name="Rokhsar D.S."/>
        </authorList>
    </citation>
    <scope>NUCLEOTIDE SEQUENCE</scope>
    <source>
        <tissue evidence="8">Leaf extractions</tissue>
    </source>
</reference>
<dbReference type="PROSITE" id="PS50888">
    <property type="entry name" value="BHLH"/>
    <property type="match status" value="1"/>
</dbReference>
<keyword evidence="3" id="KW-0238">DNA-binding</keyword>
<dbReference type="InParanoid" id="A0A059BSH8"/>
<dbReference type="CDD" id="cd18919">
    <property type="entry name" value="bHLH_AtBPE_like"/>
    <property type="match status" value="1"/>
</dbReference>
<evidence type="ECO:0000256" key="5">
    <source>
        <dbReference type="ARBA" id="ARBA00023242"/>
    </source>
</evidence>
<comment type="subcellular location">
    <subcellularLocation>
        <location evidence="1">Nucleus</location>
    </subcellularLocation>
</comment>
<dbReference type="SMART" id="SM00353">
    <property type="entry name" value="HLH"/>
    <property type="match status" value="1"/>
</dbReference>
<dbReference type="Pfam" id="PF00010">
    <property type="entry name" value="HLH"/>
    <property type="match status" value="1"/>
</dbReference>
<dbReference type="InterPro" id="IPR036638">
    <property type="entry name" value="HLH_DNA-bd_sf"/>
</dbReference>
<dbReference type="OMA" id="GANCYAN"/>
<proteinExistence type="predicted"/>
<dbReference type="FunFam" id="4.10.280.10:FF:000002">
    <property type="entry name" value="Basic helix-loop-helix transcription factor"/>
    <property type="match status" value="1"/>
</dbReference>
<dbReference type="GO" id="GO:0046983">
    <property type="term" value="F:protein dimerization activity"/>
    <property type="evidence" value="ECO:0007669"/>
    <property type="project" value="InterPro"/>
</dbReference>
<accession>A0A059BSH8</accession>
<dbReference type="Gene3D" id="4.10.280.10">
    <property type="entry name" value="Helix-loop-helix DNA-binding domain"/>
    <property type="match status" value="1"/>
</dbReference>
<dbReference type="PANTHER" id="PTHR12565:SF312">
    <property type="entry name" value="TRANSCRIPTION FACTOR BHLH74"/>
    <property type="match status" value="1"/>
</dbReference>
<keyword evidence="5" id="KW-0539">Nucleus</keyword>
<dbReference type="AlphaFoldDB" id="A0A059BSH8"/>
<dbReference type="OrthoDB" id="1609391at2759"/>
<dbReference type="SUPFAM" id="SSF47459">
    <property type="entry name" value="HLH, helix-loop-helix DNA-binding domain"/>
    <property type="match status" value="1"/>
</dbReference>
<organism evidence="8">
    <name type="scientific">Eucalyptus grandis</name>
    <name type="common">Flooded gum</name>
    <dbReference type="NCBI Taxonomy" id="71139"/>
    <lineage>
        <taxon>Eukaryota</taxon>
        <taxon>Viridiplantae</taxon>
        <taxon>Streptophyta</taxon>
        <taxon>Embryophyta</taxon>
        <taxon>Tracheophyta</taxon>
        <taxon>Spermatophyta</taxon>
        <taxon>Magnoliopsida</taxon>
        <taxon>eudicotyledons</taxon>
        <taxon>Gunneridae</taxon>
        <taxon>Pentapetalae</taxon>
        <taxon>rosids</taxon>
        <taxon>malvids</taxon>
        <taxon>Myrtales</taxon>
        <taxon>Myrtaceae</taxon>
        <taxon>Myrtoideae</taxon>
        <taxon>Eucalypteae</taxon>
        <taxon>Eucalyptus</taxon>
    </lineage>
</organism>
<protein>
    <recommendedName>
        <fullName evidence="7">BHLH domain-containing protein</fullName>
    </recommendedName>
</protein>
<dbReference type="InterPro" id="IPR024097">
    <property type="entry name" value="bHLH_ZIP_TF"/>
</dbReference>
<feature type="domain" description="BHLH" evidence="7">
    <location>
        <begin position="264"/>
        <end position="314"/>
    </location>
</feature>
<dbReference type="GO" id="GO:0005634">
    <property type="term" value="C:nucleus"/>
    <property type="evidence" value="ECO:0000318"/>
    <property type="project" value="GO_Central"/>
</dbReference>
<evidence type="ECO:0000256" key="4">
    <source>
        <dbReference type="ARBA" id="ARBA00023163"/>
    </source>
</evidence>
<dbReference type="GO" id="GO:0003700">
    <property type="term" value="F:DNA-binding transcription factor activity"/>
    <property type="evidence" value="ECO:0000318"/>
    <property type="project" value="GO_Central"/>
</dbReference>
<evidence type="ECO:0000256" key="1">
    <source>
        <dbReference type="ARBA" id="ARBA00004123"/>
    </source>
</evidence>
<dbReference type="GO" id="GO:0003677">
    <property type="term" value="F:DNA binding"/>
    <property type="evidence" value="ECO:0007669"/>
    <property type="project" value="UniProtKB-KW"/>
</dbReference>
<dbReference type="EMBL" id="KK198758">
    <property type="protein sequence ID" value="KCW68610.1"/>
    <property type="molecule type" value="Genomic_DNA"/>
</dbReference>
<gene>
    <name evidence="8" type="ORF">EUGRSUZ_F02220</name>
</gene>
<dbReference type="PANTHER" id="PTHR12565">
    <property type="entry name" value="STEROL REGULATORY ELEMENT-BINDING PROTEIN"/>
    <property type="match status" value="1"/>
</dbReference>
<dbReference type="FunCoup" id="A0A059BSH8">
    <property type="interactions" value="491"/>
</dbReference>
<dbReference type="InterPro" id="IPR011598">
    <property type="entry name" value="bHLH_dom"/>
</dbReference>
<dbReference type="STRING" id="71139.A0A059BSH8"/>
<evidence type="ECO:0000256" key="6">
    <source>
        <dbReference type="SAM" id="MobiDB-lite"/>
    </source>
</evidence>
<keyword evidence="4" id="KW-0804">Transcription</keyword>
<evidence type="ECO:0000259" key="7">
    <source>
        <dbReference type="PROSITE" id="PS50888"/>
    </source>
</evidence>
<keyword evidence="2" id="KW-0805">Transcription regulation</keyword>
<evidence type="ECO:0000256" key="2">
    <source>
        <dbReference type="ARBA" id="ARBA00023015"/>
    </source>
</evidence>
<sequence length="417" mass="44972">MNNSGGSGGDDMGFPDGGNSAANCPSSGMIANSISEEVPMMAMSSMSTLERPPISVDPFFTSGWDTLASLSHNENYGSSSLVSHGNFVGSSYPVLMDNQGFGRNGSTQLAQCLSDPRLQYIGSGSISEMVGGSFGLPELNHLANHGSLPNSASNINSSGCERNSEKGAQSCECQNSGEEPDGSSAGDRRRKRSPDPSSQYCSNKNNEGDNSDVLRLQNEKKQKIEQPESADFSKHNTKQSKDDSSNDGEAPKENYIHMRARRGQATNSHSLAERVRREKISERMRMLQELVPGCNKITGKAVMLDEIINYVQSLQQQVEFLSMKLSTLIPGMSIDLEKALSKEAHSRGGGATNLALNPGMGLPHLYAQGVLKGTLPIMPSTDQYRPLSQASLDGELQALYNMGFDSISGRMKPEQRM</sequence>
<feature type="region of interest" description="Disordered" evidence="6">
    <location>
        <begin position="154"/>
        <end position="251"/>
    </location>
</feature>
<evidence type="ECO:0000313" key="8">
    <source>
        <dbReference type="EMBL" id="KCW68610.1"/>
    </source>
</evidence>
<dbReference type="KEGG" id="egr:104449235"/>
<evidence type="ECO:0000256" key="3">
    <source>
        <dbReference type="ARBA" id="ARBA00023125"/>
    </source>
</evidence>